<reference evidence="3 4" key="1">
    <citation type="submission" date="2023-09" db="EMBL/GenBank/DDBJ databases">
        <authorList>
            <person name="Rey-Velasco X."/>
        </authorList>
    </citation>
    <scope>NUCLEOTIDE SEQUENCE [LARGE SCALE GENOMIC DNA]</scope>
    <source>
        <strain evidence="3 4">F390</strain>
    </source>
</reference>
<dbReference type="Gene3D" id="3.40.50.2000">
    <property type="entry name" value="Glycogen Phosphorylase B"/>
    <property type="match status" value="2"/>
</dbReference>
<dbReference type="Proteomes" id="UP001259803">
    <property type="component" value="Unassembled WGS sequence"/>
</dbReference>
<dbReference type="InterPro" id="IPR001296">
    <property type="entry name" value="Glyco_trans_1"/>
</dbReference>
<accession>A0ABU2ZGK9</accession>
<protein>
    <submittedName>
        <fullName evidence="3">WcaI family glycosyltransferase</fullName>
    </submittedName>
</protein>
<gene>
    <name evidence="3" type="ORF">RM533_05935</name>
</gene>
<dbReference type="RefSeq" id="WP_311340290.1">
    <property type="nucleotide sequence ID" value="NZ_JAVRHS010000003.1"/>
</dbReference>
<dbReference type="InterPro" id="IPR028098">
    <property type="entry name" value="Glyco_trans_4-like_N"/>
</dbReference>
<evidence type="ECO:0000259" key="2">
    <source>
        <dbReference type="Pfam" id="PF13579"/>
    </source>
</evidence>
<dbReference type="Pfam" id="PF13579">
    <property type="entry name" value="Glyco_trans_4_4"/>
    <property type="match status" value="1"/>
</dbReference>
<dbReference type="PANTHER" id="PTHR12526:SF638">
    <property type="entry name" value="SPORE COAT PROTEIN SA"/>
    <property type="match status" value="1"/>
</dbReference>
<dbReference type="Pfam" id="PF00534">
    <property type="entry name" value="Glycos_transf_1"/>
    <property type="match status" value="1"/>
</dbReference>
<evidence type="ECO:0000313" key="3">
    <source>
        <dbReference type="EMBL" id="MDT0575720.1"/>
    </source>
</evidence>
<sequence>MKLLFIGLNYTPEPVGIGPYTAGLAEAMAARGAQVCVVAGKPYYPQWRAYRDQARGIHTALENGVRVTRVPHYIPRQPSGLRRLLHHASFAATAFIPAMLRARTRADADAYTRPGLVFVVAPSLLSVAVGWCAARIAGARLWVHVQDFEIEAAVATGLLRDGSIAARWLLAIAMTMERRLLQGADVVSAISPQMCARLKEKGVAPPRIRELRNWSNAAFGFERSDDTAYRQQWCIGARKVALYSGNIANKQGIEVVIAAAALLEKRADILFIICGEGPNREQLAASSAHLDNVQLHDLQPAQRMGDLLSLASVHLLPQIAGAADLVLPSKLTNMLRSGRPVVATALPGTGLFAEVEGCGIAVAPGDPQAFADAIIKLVDEPQLASACGEAALARAAERWDRDSIVADFDKAASALVQAGE</sequence>
<comment type="caution">
    <text evidence="3">The sequence shown here is derived from an EMBL/GenBank/DDBJ whole genome shotgun (WGS) entry which is preliminary data.</text>
</comment>
<proteinExistence type="predicted"/>
<evidence type="ECO:0000313" key="4">
    <source>
        <dbReference type="Proteomes" id="UP001259803"/>
    </source>
</evidence>
<dbReference type="EMBL" id="JAVRHS010000003">
    <property type="protein sequence ID" value="MDT0575720.1"/>
    <property type="molecule type" value="Genomic_DNA"/>
</dbReference>
<dbReference type="NCBIfam" id="NF007640">
    <property type="entry name" value="PRK10307.1"/>
    <property type="match status" value="1"/>
</dbReference>
<keyword evidence="4" id="KW-1185">Reference proteome</keyword>
<feature type="domain" description="Glycosyl transferase family 1" evidence="1">
    <location>
        <begin position="230"/>
        <end position="391"/>
    </location>
</feature>
<evidence type="ECO:0000259" key="1">
    <source>
        <dbReference type="Pfam" id="PF00534"/>
    </source>
</evidence>
<name>A0ABU2ZGK9_9SPHN</name>
<feature type="domain" description="Glycosyltransferase subfamily 4-like N-terminal" evidence="2">
    <location>
        <begin position="16"/>
        <end position="214"/>
    </location>
</feature>
<dbReference type="SUPFAM" id="SSF53756">
    <property type="entry name" value="UDP-Glycosyltransferase/glycogen phosphorylase"/>
    <property type="match status" value="1"/>
</dbReference>
<dbReference type="PANTHER" id="PTHR12526">
    <property type="entry name" value="GLYCOSYLTRANSFERASE"/>
    <property type="match status" value="1"/>
</dbReference>
<organism evidence="3 4">
    <name type="scientific">Croceicoccus esteveae</name>
    <dbReference type="NCBI Taxonomy" id="3075597"/>
    <lineage>
        <taxon>Bacteria</taxon>
        <taxon>Pseudomonadati</taxon>
        <taxon>Pseudomonadota</taxon>
        <taxon>Alphaproteobacteria</taxon>
        <taxon>Sphingomonadales</taxon>
        <taxon>Erythrobacteraceae</taxon>
        <taxon>Croceicoccus</taxon>
    </lineage>
</organism>
<dbReference type="CDD" id="cd03794">
    <property type="entry name" value="GT4_WbuB-like"/>
    <property type="match status" value="1"/>
</dbReference>